<feature type="chain" id="PRO_5047415449" evidence="6">
    <location>
        <begin position="34"/>
        <end position="242"/>
    </location>
</feature>
<keyword evidence="8" id="KW-1185">Reference proteome</keyword>
<evidence type="ECO:0000256" key="2">
    <source>
        <dbReference type="ARBA" id="ARBA00022670"/>
    </source>
</evidence>
<gene>
    <name evidence="7" type="ORF">ROS62_09975</name>
</gene>
<dbReference type="InterPro" id="IPR009003">
    <property type="entry name" value="Peptidase_S1_PA"/>
</dbReference>
<comment type="caution">
    <text evidence="7">The sequence shown here is derived from an EMBL/GenBank/DDBJ whole genome shotgun (WGS) entry which is preliminary data.</text>
</comment>
<keyword evidence="4" id="KW-0720">Serine protease</keyword>
<dbReference type="SUPFAM" id="SSF50494">
    <property type="entry name" value="Trypsin-like serine proteases"/>
    <property type="match status" value="1"/>
</dbReference>
<keyword evidence="6" id="KW-0732">Signal</keyword>
<organism evidence="7 8">
    <name type="scientific">Streptomyces althioticus subsp. attaecolombicae</name>
    <dbReference type="NCBI Taxonomy" id="3075534"/>
    <lineage>
        <taxon>Bacteria</taxon>
        <taxon>Bacillati</taxon>
        <taxon>Actinomycetota</taxon>
        <taxon>Actinomycetes</taxon>
        <taxon>Kitasatosporales</taxon>
        <taxon>Streptomycetaceae</taxon>
        <taxon>Streptomyces</taxon>
        <taxon>Streptomyces althioticus group</taxon>
    </lineage>
</organism>
<dbReference type="InterPro" id="IPR001316">
    <property type="entry name" value="Pept_S1A_streptogrisin"/>
</dbReference>
<evidence type="ECO:0000256" key="1">
    <source>
        <dbReference type="ARBA" id="ARBA00007664"/>
    </source>
</evidence>
<sequence length="242" mass="24719">MPRHSERTPRSALRNTLRALVVLALFLGWSAAAGPAAHADQPSGPRAGQLAPFEVRGGDFLYAPGVQCVVGFNATNGGWRYGLLASQCAQGVSIWYMDPALTVRAGVPVASSLPGGPTTIRYANGALHPGEVSLGPGAGNLDITGAANPVLGQSVCHASPVSGVHCGGVIAVNQTVNWGGVVMNGLFRSSICSDPWDIGSPAFSGGTALGTIVANVGTCASGGHTLYRPVTQWLSPYGLNIY</sequence>
<keyword evidence="5" id="KW-1015">Disulfide bond</keyword>
<dbReference type="RefSeq" id="WP_093552831.1">
    <property type="nucleotide sequence ID" value="NZ_JAVSGH010000009.1"/>
</dbReference>
<protein>
    <submittedName>
        <fullName evidence="7">S1 family peptidase</fullName>
    </submittedName>
</protein>
<comment type="similarity">
    <text evidence="1">Belongs to the peptidase S1 family.</text>
</comment>
<evidence type="ECO:0000313" key="8">
    <source>
        <dbReference type="Proteomes" id="UP001181313"/>
    </source>
</evidence>
<name>A0ABU3HWZ2_9ACTN</name>
<dbReference type="CDD" id="cd21112">
    <property type="entry name" value="alphaLP-like"/>
    <property type="match status" value="1"/>
</dbReference>
<keyword evidence="2" id="KW-0645">Protease</keyword>
<proteinExistence type="inferred from homology"/>
<evidence type="ECO:0000256" key="3">
    <source>
        <dbReference type="ARBA" id="ARBA00022801"/>
    </source>
</evidence>
<dbReference type="EMBL" id="JAVSGH010000009">
    <property type="protein sequence ID" value="MDT3725205.1"/>
    <property type="molecule type" value="Genomic_DNA"/>
</dbReference>
<evidence type="ECO:0000256" key="5">
    <source>
        <dbReference type="ARBA" id="ARBA00023157"/>
    </source>
</evidence>
<evidence type="ECO:0000313" key="7">
    <source>
        <dbReference type="EMBL" id="MDT3725205.1"/>
    </source>
</evidence>
<dbReference type="PRINTS" id="PR00861">
    <property type="entry name" value="ALYTICPTASE"/>
</dbReference>
<dbReference type="InterPro" id="IPR043504">
    <property type="entry name" value="Peptidase_S1_PA_chymotrypsin"/>
</dbReference>
<evidence type="ECO:0000256" key="4">
    <source>
        <dbReference type="ARBA" id="ARBA00022825"/>
    </source>
</evidence>
<accession>A0ABU3HWZ2</accession>
<feature type="signal peptide" evidence="6">
    <location>
        <begin position="1"/>
        <end position="33"/>
    </location>
</feature>
<dbReference type="Gene3D" id="2.40.10.10">
    <property type="entry name" value="Trypsin-like serine proteases"/>
    <property type="match status" value="2"/>
</dbReference>
<evidence type="ECO:0000256" key="6">
    <source>
        <dbReference type="SAM" id="SignalP"/>
    </source>
</evidence>
<keyword evidence="3" id="KW-0378">Hydrolase</keyword>
<dbReference type="Proteomes" id="UP001181313">
    <property type="component" value="Unassembled WGS sequence"/>
</dbReference>
<reference evidence="7" key="1">
    <citation type="submission" date="2024-05" db="EMBL/GenBank/DDBJ databases">
        <title>30 novel species of actinomycetes from the DSMZ collection.</title>
        <authorList>
            <person name="Nouioui I."/>
        </authorList>
    </citation>
    <scope>NUCLEOTIDE SEQUENCE</scope>
    <source>
        <strain evidence="7">DSM 41972</strain>
    </source>
</reference>